<keyword evidence="2" id="KW-1185">Reference proteome</keyword>
<dbReference type="eggNOG" id="ENOG502S214">
    <property type="taxonomic scope" value="Eukaryota"/>
</dbReference>
<accession>A0A0L0H7P2</accession>
<dbReference type="VEuPathDB" id="FungiDB:SPPG_07624"/>
<gene>
    <name evidence="1" type="ORF">SPPG_07624</name>
</gene>
<name>A0A0L0H7P2_SPIPD</name>
<evidence type="ECO:0000313" key="2">
    <source>
        <dbReference type="Proteomes" id="UP000053201"/>
    </source>
</evidence>
<dbReference type="Proteomes" id="UP000053201">
    <property type="component" value="Unassembled WGS sequence"/>
</dbReference>
<protein>
    <submittedName>
        <fullName evidence="1">Uncharacterized protein</fullName>
    </submittedName>
</protein>
<dbReference type="OrthoDB" id="526941at2759"/>
<dbReference type="OMA" id="RWNTIYY"/>
<dbReference type="AlphaFoldDB" id="A0A0L0H7P2"/>
<proteinExistence type="predicted"/>
<reference evidence="1 2" key="1">
    <citation type="submission" date="2009-08" db="EMBL/GenBank/DDBJ databases">
        <title>The Genome Sequence of Spizellomyces punctatus strain DAOM BR117.</title>
        <authorList>
            <consortium name="The Broad Institute Genome Sequencing Platform"/>
            <person name="Russ C."/>
            <person name="Cuomo C."/>
            <person name="Shea T."/>
            <person name="Young S.K."/>
            <person name="Zeng Q."/>
            <person name="Koehrsen M."/>
            <person name="Haas B."/>
            <person name="Borodovsky M."/>
            <person name="Guigo R."/>
            <person name="Alvarado L."/>
            <person name="Berlin A."/>
            <person name="Bochicchio J."/>
            <person name="Borenstein D."/>
            <person name="Chapman S."/>
            <person name="Chen Z."/>
            <person name="Engels R."/>
            <person name="Freedman E."/>
            <person name="Gellesch M."/>
            <person name="Goldberg J."/>
            <person name="Griggs A."/>
            <person name="Gujja S."/>
            <person name="Heiman D."/>
            <person name="Hepburn T."/>
            <person name="Howarth C."/>
            <person name="Jen D."/>
            <person name="Larson L."/>
            <person name="Lewis B."/>
            <person name="Mehta T."/>
            <person name="Park D."/>
            <person name="Pearson M."/>
            <person name="Roberts A."/>
            <person name="Saif S."/>
            <person name="Shenoy N."/>
            <person name="Sisk P."/>
            <person name="Stolte C."/>
            <person name="Sykes S."/>
            <person name="Thomson T."/>
            <person name="Walk T."/>
            <person name="White J."/>
            <person name="Yandava C."/>
            <person name="Burger G."/>
            <person name="Gray M.W."/>
            <person name="Holland P.W.H."/>
            <person name="King N."/>
            <person name="Lang F.B.F."/>
            <person name="Roger A.J."/>
            <person name="Ruiz-Trillo I."/>
            <person name="Lander E."/>
            <person name="Nusbaum C."/>
        </authorList>
    </citation>
    <scope>NUCLEOTIDE SEQUENCE [LARGE SCALE GENOMIC DNA]</scope>
    <source>
        <strain evidence="1 2">DAOM BR117</strain>
    </source>
</reference>
<dbReference type="GeneID" id="27690829"/>
<dbReference type="InParanoid" id="A0A0L0H7P2"/>
<sequence>MGRPRYSIILLFIAATVVGLVWFADPLRQESLGIVNRKSSESDTLVVYIYYDGTSSKADTEFRVKGPQVPVQTDNLQFFLRHGLQSNVDYLFILNGHVDEGIRFPERSNIHIIRRENKCYDIGSFKIGVEMLEKQLNRRYRRFVMINASVRGPFMPTYTKGCWTDLLLSRLNERVKLVGTTYNCRPRPHVQSQVLAMDRDAFNAAAGSMQCWTNMHDAVMRGEVQLTQDIRNAGYGVDVLMTSYHTSPNYGTHCTHDDPNLPKGYYEMTFHPYEVMFIKANRLLDDHALALYAKWHDEAWDVSSCPYHIK</sequence>
<dbReference type="EMBL" id="KQ257465">
    <property type="protein sequence ID" value="KNC97237.1"/>
    <property type="molecule type" value="Genomic_DNA"/>
</dbReference>
<evidence type="ECO:0000313" key="1">
    <source>
        <dbReference type="EMBL" id="KNC97237.1"/>
    </source>
</evidence>
<dbReference type="RefSeq" id="XP_016605277.1">
    <property type="nucleotide sequence ID" value="XM_016755788.1"/>
</dbReference>
<organism evidence="1 2">
    <name type="scientific">Spizellomyces punctatus (strain DAOM BR117)</name>
    <dbReference type="NCBI Taxonomy" id="645134"/>
    <lineage>
        <taxon>Eukaryota</taxon>
        <taxon>Fungi</taxon>
        <taxon>Fungi incertae sedis</taxon>
        <taxon>Chytridiomycota</taxon>
        <taxon>Chytridiomycota incertae sedis</taxon>
        <taxon>Chytridiomycetes</taxon>
        <taxon>Spizellomycetales</taxon>
        <taxon>Spizellomycetaceae</taxon>
        <taxon>Spizellomyces</taxon>
    </lineage>
</organism>
<dbReference type="STRING" id="645134.A0A0L0H7P2"/>